<proteinExistence type="predicted"/>
<dbReference type="SUPFAM" id="SSF159659">
    <property type="entry name" value="Cgl1923-like"/>
    <property type="match status" value="1"/>
</dbReference>
<sequence length="311" mass="34305">MLDPQGLYEYVPGGAEAVDEAVGDTGPVLLYWFEGYMDAGETGEQVIRQLLNRLDHQLVARFDADRLVDYRARRPLMTFVRDHWTSYETPAIDLYLVRDTTGTPFLVLSGQEPDVEWERFGAALLQVVERLGVRMAINFHGIPMGVPHTRPVGLTPHGNRVDLVPGHRAWFDEAQVPASCAAMIEYRLAQAGRDVLGVAAHVPHYLARSPYPDAALAVLETVTAATGLVLPDIAHALRNEAHTVRVEIDRQVAEGDGELVSVVRGLESQYDAVAGVQSRESLMAEPVDLPSAEDLAAEFERFLADREDDGR</sequence>
<dbReference type="EMBL" id="JADKYB010000006">
    <property type="protein sequence ID" value="MBM9505586.1"/>
    <property type="molecule type" value="Genomic_DNA"/>
</dbReference>
<evidence type="ECO:0000313" key="2">
    <source>
        <dbReference type="Proteomes" id="UP000749040"/>
    </source>
</evidence>
<dbReference type="Pfam" id="PF09754">
    <property type="entry name" value="PAC2"/>
    <property type="match status" value="1"/>
</dbReference>
<dbReference type="Gene3D" id="1.10.287.100">
    <property type="match status" value="1"/>
</dbReference>
<dbReference type="RefSeq" id="WP_205357432.1">
    <property type="nucleotide sequence ID" value="NZ_JADKYB010000006.1"/>
</dbReference>
<dbReference type="Proteomes" id="UP000749040">
    <property type="component" value="Unassembled WGS sequence"/>
</dbReference>
<evidence type="ECO:0000313" key="1">
    <source>
        <dbReference type="EMBL" id="MBM9505586.1"/>
    </source>
</evidence>
<accession>A0ABS2TSV7</accession>
<reference evidence="1 2" key="1">
    <citation type="submission" date="2021-01" db="EMBL/GenBank/DDBJ databases">
        <title>Streptomyces acididurans sp. nov., isolated from a peat swamp forest soil.</title>
        <authorList>
            <person name="Chantavorakit T."/>
            <person name="Duangmal K."/>
        </authorList>
    </citation>
    <scope>NUCLEOTIDE SEQUENCE [LARGE SCALE GENOMIC DNA]</scope>
    <source>
        <strain evidence="1 2">KK5PA1</strain>
    </source>
</reference>
<comment type="caution">
    <text evidence="1">The sequence shown here is derived from an EMBL/GenBank/DDBJ whole genome shotgun (WGS) entry which is preliminary data.</text>
</comment>
<dbReference type="InterPro" id="IPR008492">
    <property type="entry name" value="Rv2714-like"/>
</dbReference>
<dbReference type="InterPro" id="IPR038389">
    <property type="entry name" value="PSMG2_sf"/>
</dbReference>
<name>A0ABS2TSV7_9ACTN</name>
<organism evidence="1 2">
    <name type="scientific">Actinacidiphila acididurans</name>
    <dbReference type="NCBI Taxonomy" id="2784346"/>
    <lineage>
        <taxon>Bacteria</taxon>
        <taxon>Bacillati</taxon>
        <taxon>Actinomycetota</taxon>
        <taxon>Actinomycetes</taxon>
        <taxon>Kitasatosporales</taxon>
        <taxon>Streptomycetaceae</taxon>
        <taxon>Actinacidiphila</taxon>
    </lineage>
</organism>
<keyword evidence="2" id="KW-1185">Reference proteome</keyword>
<dbReference type="Gene3D" id="3.40.50.10900">
    <property type="entry name" value="PAC-like subunit"/>
    <property type="match status" value="1"/>
</dbReference>
<dbReference type="InterPro" id="IPR019151">
    <property type="entry name" value="Proteasome_assmbl_chaperone_2"/>
</dbReference>
<dbReference type="PIRSF" id="PIRSF028754">
    <property type="entry name" value="UCP028754"/>
    <property type="match status" value="1"/>
</dbReference>
<protein>
    <submittedName>
        <fullName evidence="1">PAC2 family protein</fullName>
    </submittedName>
</protein>
<gene>
    <name evidence="1" type="ORF">ITX44_13700</name>
</gene>